<accession>A0A9D4KPP8</accession>
<feature type="domain" description="Ig-like" evidence="5">
    <location>
        <begin position="39"/>
        <end position="128"/>
    </location>
</feature>
<dbReference type="PROSITE" id="PS50835">
    <property type="entry name" value="IG_LIKE"/>
    <property type="match status" value="1"/>
</dbReference>
<keyword evidence="2" id="KW-1015">Disulfide bond</keyword>
<keyword evidence="4" id="KW-0472">Membrane</keyword>
<proteinExistence type="predicted"/>
<evidence type="ECO:0000313" key="7">
    <source>
        <dbReference type="Proteomes" id="UP000828390"/>
    </source>
</evidence>
<dbReference type="SUPFAM" id="SSF48726">
    <property type="entry name" value="Immunoglobulin"/>
    <property type="match status" value="1"/>
</dbReference>
<dbReference type="InterPro" id="IPR013783">
    <property type="entry name" value="Ig-like_fold"/>
</dbReference>
<comment type="caution">
    <text evidence="6">The sequence shown here is derived from an EMBL/GenBank/DDBJ whole genome shotgun (WGS) entry which is preliminary data.</text>
</comment>
<evidence type="ECO:0000259" key="5">
    <source>
        <dbReference type="PROSITE" id="PS50835"/>
    </source>
</evidence>
<dbReference type="Proteomes" id="UP000828390">
    <property type="component" value="Unassembled WGS sequence"/>
</dbReference>
<dbReference type="InterPro" id="IPR051170">
    <property type="entry name" value="Neural/epithelial_adhesion"/>
</dbReference>
<evidence type="ECO:0000313" key="6">
    <source>
        <dbReference type="EMBL" id="KAH3843803.1"/>
    </source>
</evidence>
<name>A0A9D4KPP8_DREPO</name>
<reference evidence="6" key="1">
    <citation type="journal article" date="2019" name="bioRxiv">
        <title>The Genome of the Zebra Mussel, Dreissena polymorpha: A Resource for Invasive Species Research.</title>
        <authorList>
            <person name="McCartney M.A."/>
            <person name="Auch B."/>
            <person name="Kono T."/>
            <person name="Mallez S."/>
            <person name="Zhang Y."/>
            <person name="Obille A."/>
            <person name="Becker A."/>
            <person name="Abrahante J.E."/>
            <person name="Garbe J."/>
            <person name="Badalamenti J.P."/>
            <person name="Herman A."/>
            <person name="Mangelson H."/>
            <person name="Liachko I."/>
            <person name="Sullivan S."/>
            <person name="Sone E.D."/>
            <person name="Koren S."/>
            <person name="Silverstein K.A.T."/>
            <person name="Beckman K.B."/>
            <person name="Gohl D.M."/>
        </authorList>
    </citation>
    <scope>NUCLEOTIDE SEQUENCE</scope>
    <source>
        <strain evidence="6">Duluth1</strain>
        <tissue evidence="6">Whole animal</tissue>
    </source>
</reference>
<evidence type="ECO:0000256" key="3">
    <source>
        <dbReference type="ARBA" id="ARBA00023319"/>
    </source>
</evidence>
<keyword evidence="4" id="KW-0812">Transmembrane</keyword>
<dbReference type="Pfam" id="PF13927">
    <property type="entry name" value="Ig_3"/>
    <property type="match status" value="1"/>
</dbReference>
<keyword evidence="7" id="KW-1185">Reference proteome</keyword>
<feature type="transmembrane region" description="Helical" evidence="4">
    <location>
        <begin position="213"/>
        <end position="236"/>
    </location>
</feature>
<keyword evidence="1" id="KW-0677">Repeat</keyword>
<evidence type="ECO:0000256" key="4">
    <source>
        <dbReference type="SAM" id="Phobius"/>
    </source>
</evidence>
<dbReference type="InterPro" id="IPR003599">
    <property type="entry name" value="Ig_sub"/>
</dbReference>
<keyword evidence="3" id="KW-0393">Immunoglobulin domain</keyword>
<reference evidence="6" key="2">
    <citation type="submission" date="2020-11" db="EMBL/GenBank/DDBJ databases">
        <authorList>
            <person name="McCartney M.A."/>
            <person name="Auch B."/>
            <person name="Kono T."/>
            <person name="Mallez S."/>
            <person name="Becker A."/>
            <person name="Gohl D.M."/>
            <person name="Silverstein K.A.T."/>
            <person name="Koren S."/>
            <person name="Bechman K.B."/>
            <person name="Herman A."/>
            <person name="Abrahante J.E."/>
            <person name="Garbe J."/>
        </authorList>
    </citation>
    <scope>NUCLEOTIDE SEQUENCE</scope>
    <source>
        <strain evidence="6">Duluth1</strain>
        <tissue evidence="6">Whole animal</tissue>
    </source>
</reference>
<dbReference type="SMART" id="SM00409">
    <property type="entry name" value="IG"/>
    <property type="match status" value="1"/>
</dbReference>
<dbReference type="InterPro" id="IPR007110">
    <property type="entry name" value="Ig-like_dom"/>
</dbReference>
<dbReference type="EMBL" id="JAIWYP010000004">
    <property type="protein sequence ID" value="KAH3843803.1"/>
    <property type="molecule type" value="Genomic_DNA"/>
</dbReference>
<protein>
    <recommendedName>
        <fullName evidence="5">Ig-like domain-containing protein</fullName>
    </recommendedName>
</protein>
<dbReference type="PANTHER" id="PTHR12231:SF253">
    <property type="entry name" value="DPR-INTERACTING PROTEIN ETA, ISOFORM B-RELATED"/>
    <property type="match status" value="1"/>
</dbReference>
<evidence type="ECO:0000256" key="1">
    <source>
        <dbReference type="ARBA" id="ARBA00022737"/>
    </source>
</evidence>
<dbReference type="GO" id="GO:0043005">
    <property type="term" value="C:neuron projection"/>
    <property type="evidence" value="ECO:0007669"/>
    <property type="project" value="TreeGrafter"/>
</dbReference>
<dbReference type="PANTHER" id="PTHR12231">
    <property type="entry name" value="CTX-RELATED TYPE I TRANSMEMBRANE PROTEIN"/>
    <property type="match status" value="1"/>
</dbReference>
<keyword evidence="4" id="KW-1133">Transmembrane helix</keyword>
<dbReference type="AlphaFoldDB" id="A0A9D4KPP8"/>
<evidence type="ECO:0000256" key="2">
    <source>
        <dbReference type="ARBA" id="ARBA00023157"/>
    </source>
</evidence>
<organism evidence="6 7">
    <name type="scientific">Dreissena polymorpha</name>
    <name type="common">Zebra mussel</name>
    <name type="synonym">Mytilus polymorpha</name>
    <dbReference type="NCBI Taxonomy" id="45954"/>
    <lineage>
        <taxon>Eukaryota</taxon>
        <taxon>Metazoa</taxon>
        <taxon>Spiralia</taxon>
        <taxon>Lophotrochozoa</taxon>
        <taxon>Mollusca</taxon>
        <taxon>Bivalvia</taxon>
        <taxon>Autobranchia</taxon>
        <taxon>Heteroconchia</taxon>
        <taxon>Euheterodonta</taxon>
        <taxon>Imparidentia</taxon>
        <taxon>Neoheterodontei</taxon>
        <taxon>Myida</taxon>
        <taxon>Dreissenoidea</taxon>
        <taxon>Dreissenidae</taxon>
        <taxon>Dreissena</taxon>
    </lineage>
</organism>
<dbReference type="InterPro" id="IPR036179">
    <property type="entry name" value="Ig-like_dom_sf"/>
</dbReference>
<gene>
    <name evidence="6" type="ORF">DPMN_117334</name>
</gene>
<dbReference type="Gene3D" id="2.60.40.10">
    <property type="entry name" value="Immunoglobulins"/>
    <property type="match status" value="1"/>
</dbReference>
<sequence>MPGLFVHSAYDSSSVVCNGPQKLRSFLNVPDKDFLCISPKVLRCEQTPYSVDINQPLSIVCKFDGDSAPEIKWTRPDGHEYNGRNTSEGAYEVTQNGTLIVNGVTMSDYGEWKVMAYNKTASDEMPITVHVITTTISTSKTSTTTTTTTTTTPRPTTTKLTKPTMQFSIAASTPLLTKAMQTRSTTDLYATDESTLSGAYINSEQTAADSGPLIGGIVTAAVVSALATVGIIAYCFMKK</sequence>